<organism evidence="9 10">
    <name type="scientific">Pseudoponticoccus marisrubri</name>
    <dbReference type="NCBI Taxonomy" id="1685382"/>
    <lineage>
        <taxon>Bacteria</taxon>
        <taxon>Pseudomonadati</taxon>
        <taxon>Pseudomonadota</taxon>
        <taxon>Alphaproteobacteria</taxon>
        <taxon>Rhodobacterales</taxon>
        <taxon>Roseobacteraceae</taxon>
        <taxon>Pseudoponticoccus</taxon>
    </lineage>
</organism>
<comment type="cofactor">
    <cofactor evidence="1">
        <name>FMN</name>
        <dbReference type="ChEBI" id="CHEBI:58210"/>
    </cofactor>
</comment>
<reference evidence="9 10" key="1">
    <citation type="submission" date="2015-12" db="EMBL/GenBank/DDBJ databases">
        <authorList>
            <person name="Shamseldin A."/>
            <person name="Moawad H."/>
            <person name="Abd El-Rahim W.M."/>
            <person name="Sadowsky M.J."/>
        </authorList>
    </citation>
    <scope>NUCLEOTIDE SEQUENCE [LARGE SCALE GENOMIC DNA]</scope>
    <source>
        <strain evidence="9 10">SJ5A-1</strain>
    </source>
</reference>
<name>A0A0W7WN88_9RHOB</name>
<feature type="binding site" evidence="7">
    <location>
        <position position="159"/>
    </location>
    <ligand>
        <name>FMN</name>
        <dbReference type="ChEBI" id="CHEBI:58210"/>
    </ligand>
</feature>
<accession>A0A0W7WN88</accession>
<evidence type="ECO:0000259" key="8">
    <source>
        <dbReference type="PROSITE" id="PS51349"/>
    </source>
</evidence>
<feature type="active site" description="Proton acceptor" evidence="6">
    <location>
        <position position="278"/>
    </location>
</feature>
<evidence type="ECO:0000313" key="10">
    <source>
        <dbReference type="Proteomes" id="UP000054396"/>
    </source>
</evidence>
<feature type="binding site" evidence="7">
    <location>
        <position position="278"/>
    </location>
    <ligand>
        <name>glyoxylate</name>
        <dbReference type="ChEBI" id="CHEBI:36655"/>
    </ligand>
</feature>
<comment type="similarity">
    <text evidence="5">Belongs to the FMN-dependent alpha-hydroxy acid dehydrogenase family.</text>
</comment>
<dbReference type="SUPFAM" id="SSF51395">
    <property type="entry name" value="FMN-linked oxidoreductases"/>
    <property type="match status" value="1"/>
</dbReference>
<sequence>MDLHSRYLTVDDLRRRARRRVPPFAWAYLDTATGTGASARRNRTALDAVLFWPRVLFGEITPDFGTELLGRRHPLPFGVAPVGQSGLLWPGAEAMLARAATAAGLPYALSNVANMTPEEIGPLTDGHGWFQLYPPREEAVRLDLLARVRDAGFSTLVFTVDVPVAARREKQVQGGLVQPPRLTPRIVAQCMTRPAWSLARARAGMPRMKTLDKYVTDIGSRDPTAHVGYLLRTAPDWSYFAWLREHWEGKLVVKGILRPEDATRLEEEGADAIWVSNHAGRQFDAAPAAIEALPEVRAATTLPILFDSGIEGGLDMLRAIALGADFIMLGRAWHYAVCALGADGPDHLIELLRRDLAACLGQLGVARPVDLRGQAQLAETRSASPR</sequence>
<dbReference type="STRING" id="1685382.AVJ23_05650"/>
<comment type="caution">
    <text evidence="9">The sequence shown here is derived from an EMBL/GenBank/DDBJ whole genome shotgun (WGS) entry which is preliminary data.</text>
</comment>
<dbReference type="Pfam" id="PF01070">
    <property type="entry name" value="FMN_dh"/>
    <property type="match status" value="1"/>
</dbReference>
<dbReference type="PANTHER" id="PTHR10578:SF107">
    <property type="entry name" value="2-HYDROXYACID OXIDASE 1"/>
    <property type="match status" value="1"/>
</dbReference>
<keyword evidence="3 7" id="KW-0288">FMN</keyword>
<dbReference type="GO" id="GO:0016491">
    <property type="term" value="F:oxidoreductase activity"/>
    <property type="evidence" value="ECO:0007669"/>
    <property type="project" value="UniProtKB-KW"/>
</dbReference>
<feature type="binding site" evidence="7">
    <location>
        <begin position="81"/>
        <end position="83"/>
    </location>
    <ligand>
        <name>FMN</name>
        <dbReference type="ChEBI" id="CHEBI:58210"/>
    </ligand>
</feature>
<keyword evidence="4" id="KW-0560">Oxidoreductase</keyword>
<dbReference type="PROSITE" id="PS51349">
    <property type="entry name" value="FMN_HYDROXY_ACID_DH_2"/>
    <property type="match status" value="1"/>
</dbReference>
<dbReference type="Gene3D" id="3.20.20.70">
    <property type="entry name" value="Aldolase class I"/>
    <property type="match status" value="1"/>
</dbReference>
<evidence type="ECO:0000256" key="2">
    <source>
        <dbReference type="ARBA" id="ARBA00022630"/>
    </source>
</evidence>
<evidence type="ECO:0000313" key="9">
    <source>
        <dbReference type="EMBL" id="KUF12057.1"/>
    </source>
</evidence>
<proteinExistence type="inferred from homology"/>
<feature type="domain" description="FMN hydroxy acid dehydrogenase" evidence="8">
    <location>
        <begin position="2"/>
        <end position="381"/>
    </location>
</feature>
<evidence type="ECO:0000256" key="4">
    <source>
        <dbReference type="ARBA" id="ARBA00023002"/>
    </source>
</evidence>
<evidence type="ECO:0000256" key="1">
    <source>
        <dbReference type="ARBA" id="ARBA00001917"/>
    </source>
</evidence>
<evidence type="ECO:0000256" key="3">
    <source>
        <dbReference type="ARBA" id="ARBA00022643"/>
    </source>
</evidence>
<feature type="binding site" evidence="7">
    <location>
        <position position="168"/>
    </location>
    <ligand>
        <name>glyoxylate</name>
        <dbReference type="ChEBI" id="CHEBI:36655"/>
    </ligand>
</feature>
<feature type="binding site" evidence="7">
    <location>
        <position position="133"/>
    </location>
    <ligand>
        <name>glyoxylate</name>
        <dbReference type="ChEBI" id="CHEBI:36655"/>
    </ligand>
</feature>
<feature type="binding site" evidence="7">
    <location>
        <position position="110"/>
    </location>
    <ligand>
        <name>FMN</name>
        <dbReference type="ChEBI" id="CHEBI:58210"/>
    </ligand>
</feature>
<dbReference type="Proteomes" id="UP000054396">
    <property type="component" value="Unassembled WGS sequence"/>
</dbReference>
<protein>
    <submittedName>
        <fullName evidence="9">Alpha-hydroxy-acid oxidizing enzyme</fullName>
    </submittedName>
</protein>
<evidence type="ECO:0000256" key="7">
    <source>
        <dbReference type="PIRSR" id="PIRSR000138-2"/>
    </source>
</evidence>
<dbReference type="AlphaFoldDB" id="A0A0W7WN88"/>
<evidence type="ECO:0000256" key="5">
    <source>
        <dbReference type="ARBA" id="ARBA00024042"/>
    </source>
</evidence>
<dbReference type="InterPro" id="IPR037396">
    <property type="entry name" value="FMN_HAD"/>
</dbReference>
<dbReference type="PANTHER" id="PTHR10578">
    <property type="entry name" value="S -2-HYDROXY-ACID OXIDASE-RELATED"/>
    <property type="match status" value="1"/>
</dbReference>
<dbReference type="InterPro" id="IPR013785">
    <property type="entry name" value="Aldolase_TIM"/>
</dbReference>
<dbReference type="OrthoDB" id="9770452at2"/>
<dbReference type="RefSeq" id="WP_058861176.1">
    <property type="nucleotide sequence ID" value="NZ_LPXO01000002.1"/>
</dbReference>
<dbReference type="InterPro" id="IPR012133">
    <property type="entry name" value="Alpha-hydoxy_acid_DH_FMN"/>
</dbReference>
<dbReference type="GO" id="GO:0010181">
    <property type="term" value="F:FMN binding"/>
    <property type="evidence" value="ECO:0007669"/>
    <property type="project" value="InterPro"/>
</dbReference>
<keyword evidence="2 7" id="KW-0285">Flavoprotein</keyword>
<gene>
    <name evidence="9" type="ORF">AVJ23_05650</name>
</gene>
<keyword evidence="10" id="KW-1185">Reference proteome</keyword>
<dbReference type="InterPro" id="IPR000262">
    <property type="entry name" value="FMN-dep_DH"/>
</dbReference>
<feature type="binding site" evidence="7">
    <location>
        <position position="254"/>
    </location>
    <ligand>
        <name>FMN</name>
        <dbReference type="ChEBI" id="CHEBI:58210"/>
    </ligand>
</feature>
<dbReference type="PIRSF" id="PIRSF000138">
    <property type="entry name" value="Al-hdrx_acd_dh"/>
    <property type="match status" value="1"/>
</dbReference>
<feature type="binding site" evidence="7">
    <location>
        <position position="276"/>
    </location>
    <ligand>
        <name>FMN</name>
        <dbReference type="ChEBI" id="CHEBI:58210"/>
    </ligand>
</feature>
<dbReference type="CDD" id="cd02809">
    <property type="entry name" value="alpha_hydroxyacid_oxid_FMN"/>
    <property type="match status" value="1"/>
</dbReference>
<feature type="binding site" evidence="7">
    <location>
        <begin position="330"/>
        <end position="331"/>
    </location>
    <ligand>
        <name>FMN</name>
        <dbReference type="ChEBI" id="CHEBI:58210"/>
    </ligand>
</feature>
<evidence type="ECO:0000256" key="6">
    <source>
        <dbReference type="PIRSR" id="PIRSR000138-1"/>
    </source>
</evidence>
<feature type="binding site" evidence="7">
    <location>
        <position position="28"/>
    </location>
    <ligand>
        <name>glyoxylate</name>
        <dbReference type="ChEBI" id="CHEBI:36655"/>
    </ligand>
</feature>
<feature type="binding site" evidence="7">
    <location>
        <position position="281"/>
    </location>
    <ligand>
        <name>glyoxylate</name>
        <dbReference type="ChEBI" id="CHEBI:36655"/>
    </ligand>
</feature>
<dbReference type="EMBL" id="LPXO01000002">
    <property type="protein sequence ID" value="KUF12057.1"/>
    <property type="molecule type" value="Genomic_DNA"/>
</dbReference>
<feature type="binding site" evidence="7">
    <location>
        <position position="131"/>
    </location>
    <ligand>
        <name>FMN</name>
        <dbReference type="ChEBI" id="CHEBI:58210"/>
    </ligand>
</feature>